<evidence type="ECO:0000256" key="2">
    <source>
        <dbReference type="ARBA" id="ARBA00023002"/>
    </source>
</evidence>
<dbReference type="SUPFAM" id="SSF50129">
    <property type="entry name" value="GroES-like"/>
    <property type="match status" value="1"/>
</dbReference>
<feature type="domain" description="Enoyl reductase (ER)" evidence="5">
    <location>
        <begin position="21"/>
        <end position="339"/>
    </location>
</feature>
<dbReference type="FunFam" id="3.40.50.720:FF:000121">
    <property type="entry name" value="Prostaglandin reductase 2"/>
    <property type="match status" value="1"/>
</dbReference>
<evidence type="ECO:0000256" key="4">
    <source>
        <dbReference type="ARBA" id="ARBA00083301"/>
    </source>
</evidence>
<dbReference type="InterPro" id="IPR020843">
    <property type="entry name" value="ER"/>
</dbReference>
<dbReference type="EMBL" id="JASWJB010000008">
    <property type="protein sequence ID" value="KAK2616179.1"/>
    <property type="molecule type" value="Genomic_DNA"/>
</dbReference>
<dbReference type="PANTHER" id="PTHR43205:SF42">
    <property type="entry name" value="ALCOHOL DEHYDROGENASE, ZINC-CONTAINING (AFU_ORTHOLOGUE AFUA_7G04530)"/>
    <property type="match status" value="1"/>
</dbReference>
<evidence type="ECO:0000259" key="5">
    <source>
        <dbReference type="SMART" id="SM00829"/>
    </source>
</evidence>
<comment type="pathway">
    <text evidence="1">Mycotoxin biosynthesis.</text>
</comment>
<accession>A0AAJ0CY25</accession>
<comment type="caution">
    <text evidence="6">The sequence shown here is derived from an EMBL/GenBank/DDBJ whole genome shotgun (WGS) entry which is preliminary data.</text>
</comment>
<evidence type="ECO:0000256" key="3">
    <source>
        <dbReference type="ARBA" id="ARBA00069006"/>
    </source>
</evidence>
<dbReference type="InterPro" id="IPR045010">
    <property type="entry name" value="MDR_fam"/>
</dbReference>
<dbReference type="InterPro" id="IPR011032">
    <property type="entry name" value="GroES-like_sf"/>
</dbReference>
<dbReference type="Gene3D" id="3.40.50.720">
    <property type="entry name" value="NAD(P)-binding Rossmann-like Domain"/>
    <property type="match status" value="1"/>
</dbReference>
<dbReference type="AlphaFoldDB" id="A0AAJ0CY25"/>
<evidence type="ECO:0000313" key="7">
    <source>
        <dbReference type="Proteomes" id="UP001251528"/>
    </source>
</evidence>
<dbReference type="Proteomes" id="UP001251528">
    <property type="component" value="Unassembled WGS sequence"/>
</dbReference>
<protein>
    <recommendedName>
        <fullName evidence="3">Dehydrogenase FUB6</fullName>
    </recommendedName>
    <alternativeName>
        <fullName evidence="4">Fusaric acid biosynthesis protein 6</fullName>
    </alternativeName>
</protein>
<reference evidence="6" key="1">
    <citation type="submission" date="2023-06" db="EMBL/GenBank/DDBJ databases">
        <title>Conoideocrella luteorostrata (Hypocreales: Clavicipitaceae), a potential biocontrol fungus for elongate hemlock scale in United States Christmas tree production areas.</title>
        <authorList>
            <person name="Barrett H."/>
            <person name="Lovett B."/>
            <person name="Macias A.M."/>
            <person name="Stajich J.E."/>
            <person name="Kasson M.T."/>
        </authorList>
    </citation>
    <scope>NUCLEOTIDE SEQUENCE</scope>
    <source>
        <strain evidence="6">ARSEF 14590</strain>
    </source>
</reference>
<dbReference type="InterPro" id="IPR013149">
    <property type="entry name" value="ADH-like_C"/>
</dbReference>
<dbReference type="GO" id="GO:0016628">
    <property type="term" value="F:oxidoreductase activity, acting on the CH-CH group of donors, NAD or NADP as acceptor"/>
    <property type="evidence" value="ECO:0007669"/>
    <property type="project" value="InterPro"/>
</dbReference>
<sequence>MKQDNLSVVLAERPTGDIIPGQTFNEKKTPIPSPADLKDGEILVENLYLSLDPAMRGWLNDTRSYLPPVQIGAVMRGATAARVLASESKHASPGDFVSASPGWTEYAVLSEGQFEPASTFPGLNPGEPQDILSVLGLTGATAWWGMTQIGDPKPGELVVVSGAAGATGSVAGQIAKIKGATVVGICGSDEKCKWLVDELGFDVALNYKAGDFKEKFKAATKTYIDVYFDNVGGDILDMCLARAKEHSRFVMCGGISQYNTSTPVGPKNISKVITMRIKMQGFIVFDHKDRVPEIRKELSQWLAEGKLKKTETIVKGGLGAAQQALVDLYHGANQGKLLVEIKNPNAPALKL</sequence>
<dbReference type="SUPFAM" id="SSF51735">
    <property type="entry name" value="NAD(P)-binding Rossmann-fold domains"/>
    <property type="match status" value="1"/>
</dbReference>
<dbReference type="Pfam" id="PF16884">
    <property type="entry name" value="ADH_N_2"/>
    <property type="match status" value="1"/>
</dbReference>
<dbReference type="Pfam" id="PF00107">
    <property type="entry name" value="ADH_zinc_N"/>
    <property type="match status" value="1"/>
</dbReference>
<proteinExistence type="predicted"/>
<keyword evidence="7" id="KW-1185">Reference proteome</keyword>
<evidence type="ECO:0000256" key="1">
    <source>
        <dbReference type="ARBA" id="ARBA00004685"/>
    </source>
</evidence>
<dbReference type="SMART" id="SM00829">
    <property type="entry name" value="PKS_ER"/>
    <property type="match status" value="1"/>
</dbReference>
<keyword evidence="2" id="KW-0560">Oxidoreductase</keyword>
<evidence type="ECO:0000313" key="6">
    <source>
        <dbReference type="EMBL" id="KAK2616179.1"/>
    </source>
</evidence>
<name>A0AAJ0CY25_9HYPO</name>
<dbReference type="Gene3D" id="3.90.180.10">
    <property type="entry name" value="Medium-chain alcohol dehydrogenases, catalytic domain"/>
    <property type="match status" value="1"/>
</dbReference>
<dbReference type="CDD" id="cd05288">
    <property type="entry name" value="PGDH"/>
    <property type="match status" value="1"/>
</dbReference>
<dbReference type="PANTHER" id="PTHR43205">
    <property type="entry name" value="PROSTAGLANDIN REDUCTASE"/>
    <property type="match status" value="1"/>
</dbReference>
<organism evidence="6 7">
    <name type="scientific">Conoideocrella luteorostrata</name>
    <dbReference type="NCBI Taxonomy" id="1105319"/>
    <lineage>
        <taxon>Eukaryota</taxon>
        <taxon>Fungi</taxon>
        <taxon>Dikarya</taxon>
        <taxon>Ascomycota</taxon>
        <taxon>Pezizomycotina</taxon>
        <taxon>Sordariomycetes</taxon>
        <taxon>Hypocreomycetidae</taxon>
        <taxon>Hypocreales</taxon>
        <taxon>Clavicipitaceae</taxon>
        <taxon>Conoideocrella</taxon>
    </lineage>
</organism>
<dbReference type="InterPro" id="IPR041694">
    <property type="entry name" value="ADH_N_2"/>
</dbReference>
<dbReference type="InterPro" id="IPR036291">
    <property type="entry name" value="NAD(P)-bd_dom_sf"/>
</dbReference>
<gene>
    <name evidence="6" type="ORF">QQS21_000811</name>
</gene>